<organism evidence="9 10">
    <name type="scientific">Paenibacillus puldeungensis</name>
    <dbReference type="NCBI Taxonomy" id="696536"/>
    <lineage>
        <taxon>Bacteria</taxon>
        <taxon>Bacillati</taxon>
        <taxon>Bacillota</taxon>
        <taxon>Bacilli</taxon>
        <taxon>Bacillales</taxon>
        <taxon>Paenibacillaceae</taxon>
        <taxon>Paenibacillus</taxon>
    </lineage>
</organism>
<dbReference type="SMART" id="SM00345">
    <property type="entry name" value="HTH_GNTR"/>
    <property type="match status" value="1"/>
</dbReference>
<evidence type="ECO:0000256" key="6">
    <source>
        <dbReference type="ARBA" id="ARBA00023125"/>
    </source>
</evidence>
<dbReference type="EMBL" id="JBHTLM010000001">
    <property type="protein sequence ID" value="MFD1174804.1"/>
    <property type="molecule type" value="Genomic_DNA"/>
</dbReference>
<dbReference type="SUPFAM" id="SSF46785">
    <property type="entry name" value="Winged helix' DNA-binding domain"/>
    <property type="match status" value="1"/>
</dbReference>
<proteinExistence type="inferred from homology"/>
<reference evidence="10" key="1">
    <citation type="journal article" date="2019" name="Int. J. Syst. Evol. Microbiol.">
        <title>The Global Catalogue of Microorganisms (GCM) 10K type strain sequencing project: providing services to taxonomists for standard genome sequencing and annotation.</title>
        <authorList>
            <consortium name="The Broad Institute Genomics Platform"/>
            <consortium name="The Broad Institute Genome Sequencing Center for Infectious Disease"/>
            <person name="Wu L."/>
            <person name="Ma J."/>
        </authorList>
    </citation>
    <scope>NUCLEOTIDE SEQUENCE [LARGE SCALE GENOMIC DNA]</scope>
    <source>
        <strain evidence="10">CCUG 59189</strain>
    </source>
</reference>
<dbReference type="CDD" id="cd00609">
    <property type="entry name" value="AAT_like"/>
    <property type="match status" value="1"/>
</dbReference>
<dbReference type="PROSITE" id="PS50949">
    <property type="entry name" value="HTH_GNTR"/>
    <property type="match status" value="1"/>
</dbReference>
<comment type="cofactor">
    <cofactor evidence="1">
        <name>pyridoxal 5'-phosphate</name>
        <dbReference type="ChEBI" id="CHEBI:597326"/>
    </cofactor>
</comment>
<dbReference type="InterPro" id="IPR000524">
    <property type="entry name" value="Tscrpt_reg_HTH_GntR"/>
</dbReference>
<comment type="similarity">
    <text evidence="2">In the C-terminal section; belongs to the class-I pyridoxal-phosphate-dependent aminotransferase family.</text>
</comment>
<evidence type="ECO:0000256" key="2">
    <source>
        <dbReference type="ARBA" id="ARBA00005384"/>
    </source>
</evidence>
<dbReference type="GO" id="GO:0008483">
    <property type="term" value="F:transaminase activity"/>
    <property type="evidence" value="ECO:0007669"/>
    <property type="project" value="UniProtKB-KW"/>
</dbReference>
<evidence type="ECO:0000256" key="4">
    <source>
        <dbReference type="ARBA" id="ARBA00022898"/>
    </source>
</evidence>
<dbReference type="InterPro" id="IPR036388">
    <property type="entry name" value="WH-like_DNA-bd_sf"/>
</dbReference>
<keyword evidence="3 9" id="KW-0032">Aminotransferase</keyword>
<dbReference type="InterPro" id="IPR015424">
    <property type="entry name" value="PyrdxlP-dep_Trfase"/>
</dbReference>
<keyword evidence="3 9" id="KW-0808">Transferase</keyword>
<keyword evidence="10" id="KW-1185">Reference proteome</keyword>
<dbReference type="Gene3D" id="3.40.640.10">
    <property type="entry name" value="Type I PLP-dependent aspartate aminotransferase-like (Major domain)"/>
    <property type="match status" value="1"/>
</dbReference>
<dbReference type="InterPro" id="IPR015421">
    <property type="entry name" value="PyrdxlP-dep_Trfase_major"/>
</dbReference>
<comment type="caution">
    <text evidence="9">The sequence shown here is derived from an EMBL/GenBank/DDBJ whole genome shotgun (WGS) entry which is preliminary data.</text>
</comment>
<dbReference type="InterPro" id="IPR051446">
    <property type="entry name" value="HTH_trans_reg/aminotransferase"/>
</dbReference>
<evidence type="ECO:0000313" key="9">
    <source>
        <dbReference type="EMBL" id="MFD1174804.1"/>
    </source>
</evidence>
<feature type="domain" description="HTH gntR-type" evidence="8">
    <location>
        <begin position="1"/>
        <end position="69"/>
    </location>
</feature>
<keyword evidence="5" id="KW-0805">Transcription regulation</keyword>
<keyword evidence="7" id="KW-0804">Transcription</keyword>
<evidence type="ECO:0000313" key="10">
    <source>
        <dbReference type="Proteomes" id="UP001597262"/>
    </source>
</evidence>
<dbReference type="RefSeq" id="WP_379315550.1">
    <property type="nucleotide sequence ID" value="NZ_JBHTLM010000001.1"/>
</dbReference>
<evidence type="ECO:0000256" key="1">
    <source>
        <dbReference type="ARBA" id="ARBA00001933"/>
    </source>
</evidence>
<dbReference type="Pfam" id="PF00155">
    <property type="entry name" value="Aminotran_1_2"/>
    <property type="match status" value="1"/>
</dbReference>
<accession>A0ABW3RQY4</accession>
<protein>
    <submittedName>
        <fullName evidence="9">PLP-dependent aminotransferase family protein</fullName>
    </submittedName>
</protein>
<keyword evidence="6" id="KW-0238">DNA-binding</keyword>
<evidence type="ECO:0000256" key="5">
    <source>
        <dbReference type="ARBA" id="ARBA00023015"/>
    </source>
</evidence>
<dbReference type="Pfam" id="PF00392">
    <property type="entry name" value="GntR"/>
    <property type="match status" value="1"/>
</dbReference>
<evidence type="ECO:0000256" key="3">
    <source>
        <dbReference type="ARBA" id="ARBA00022576"/>
    </source>
</evidence>
<dbReference type="PANTHER" id="PTHR46577">
    <property type="entry name" value="HTH-TYPE TRANSCRIPTIONAL REGULATORY PROTEIN GABR"/>
    <property type="match status" value="1"/>
</dbReference>
<evidence type="ECO:0000259" key="8">
    <source>
        <dbReference type="PROSITE" id="PS50949"/>
    </source>
</evidence>
<dbReference type="Gene3D" id="1.10.10.10">
    <property type="entry name" value="Winged helix-like DNA-binding domain superfamily/Winged helix DNA-binding domain"/>
    <property type="match status" value="1"/>
</dbReference>
<dbReference type="CDD" id="cd07377">
    <property type="entry name" value="WHTH_GntR"/>
    <property type="match status" value="1"/>
</dbReference>
<dbReference type="Proteomes" id="UP001597262">
    <property type="component" value="Unassembled WGS sequence"/>
</dbReference>
<dbReference type="PANTHER" id="PTHR46577:SF1">
    <property type="entry name" value="HTH-TYPE TRANSCRIPTIONAL REGULATORY PROTEIN GABR"/>
    <property type="match status" value="1"/>
</dbReference>
<dbReference type="InterPro" id="IPR004839">
    <property type="entry name" value="Aminotransferase_I/II_large"/>
</dbReference>
<name>A0ABW3RQY4_9BACL</name>
<dbReference type="SUPFAM" id="SSF53383">
    <property type="entry name" value="PLP-dependent transferases"/>
    <property type="match status" value="1"/>
</dbReference>
<evidence type="ECO:0000256" key="7">
    <source>
        <dbReference type="ARBA" id="ARBA00023163"/>
    </source>
</evidence>
<sequence>MNKTELVKSYLMNEIEQGKIRNGERLPGCREMAKRLSVNKITVNKAYKEMEDMHLLYCVPRGGYYYAGADMKEVAISKSIDFQTVTPDPTLIPYRAFTHAMNRAIEEHKKTLFNYETPLGLKDLRETLKGRFEQNGVYASSSQILITHGAQQGIYLSLKALFPSPSDGKLLVETPTYHLALDMAKSLNIDCVGISRSAHGIHLDELECIFKKEHIKAFYIIPRHHNPTGYSLLEKDKKRIVELCYRYQVLLIEDDYLADLGTDKRNLPLYYYDTNQLTIYIRSFSKTFIPGIRLGALVMPNTLYEPIINQKYLLDISTSSITQGALDFFIKSGMYDQHIQKVNTCYKRKLLKAKAILTRTSPAGLSFHVPKQGLFLWLTLPAEVSVQRVAEKLAANNIRVSSSSQFYIADQVEQNLRLCISGVPEKDLAALSAVIEAIKDEMPQ</sequence>
<gene>
    <name evidence="9" type="ORF">ACFQ3W_00575</name>
</gene>
<keyword evidence="4" id="KW-0663">Pyridoxal phosphate</keyword>
<dbReference type="InterPro" id="IPR036390">
    <property type="entry name" value="WH_DNA-bd_sf"/>
</dbReference>